<evidence type="ECO:0000313" key="1">
    <source>
        <dbReference type="EMBL" id="GAA1380852.1"/>
    </source>
</evidence>
<dbReference type="RefSeq" id="WP_344018028.1">
    <property type="nucleotide sequence ID" value="NZ_BAAAJK010000002.1"/>
</dbReference>
<comment type="caution">
    <text evidence="1">The sequence shown here is derived from an EMBL/GenBank/DDBJ whole genome shotgun (WGS) entry which is preliminary data.</text>
</comment>
<gene>
    <name evidence="1" type="ORF">GCM10009613_05790</name>
</gene>
<dbReference type="EMBL" id="BAAAJK010000002">
    <property type="protein sequence ID" value="GAA1380852.1"/>
    <property type="molecule type" value="Genomic_DNA"/>
</dbReference>
<protein>
    <submittedName>
        <fullName evidence="1">Nitroreductase family deazaflavin-dependent oxidoreductase</fullName>
    </submittedName>
</protein>
<evidence type="ECO:0000313" key="2">
    <source>
        <dbReference type="Proteomes" id="UP001501414"/>
    </source>
</evidence>
<accession>A0ABP4I8L6</accession>
<dbReference type="InterPro" id="IPR012349">
    <property type="entry name" value="Split_barrel_FMN-bd"/>
</dbReference>
<dbReference type="Proteomes" id="UP001501414">
    <property type="component" value="Unassembled WGS sequence"/>
</dbReference>
<keyword evidence="2" id="KW-1185">Reference proteome</keyword>
<sequence length="153" mass="16144">MVDSNYRAPGIVHRKLLNPLLGKLAGRGVLPGGTVVLVVPGRVSGRLRTVPLTPFAGAGGRFLISPRGETDWVRNLRAAGGHAALRAGTTERIRATELSHDAAVPVLQSYLRELGRMAKVFFDDLTPDSSAAEIAAVAHRYPVFVLAGDGSAP</sequence>
<organism evidence="1 2">
    <name type="scientific">Pseudonocardia kongjuensis</name>
    <dbReference type="NCBI Taxonomy" id="102227"/>
    <lineage>
        <taxon>Bacteria</taxon>
        <taxon>Bacillati</taxon>
        <taxon>Actinomycetota</taxon>
        <taxon>Actinomycetes</taxon>
        <taxon>Pseudonocardiales</taxon>
        <taxon>Pseudonocardiaceae</taxon>
        <taxon>Pseudonocardia</taxon>
    </lineage>
</organism>
<proteinExistence type="predicted"/>
<dbReference type="Gene3D" id="2.30.110.10">
    <property type="entry name" value="Electron Transport, Fmn-binding Protein, Chain A"/>
    <property type="match status" value="1"/>
</dbReference>
<name>A0ABP4I8L6_9PSEU</name>
<reference evidence="2" key="1">
    <citation type="journal article" date="2019" name="Int. J. Syst. Evol. Microbiol.">
        <title>The Global Catalogue of Microorganisms (GCM) 10K type strain sequencing project: providing services to taxonomists for standard genome sequencing and annotation.</title>
        <authorList>
            <consortium name="The Broad Institute Genomics Platform"/>
            <consortium name="The Broad Institute Genome Sequencing Center for Infectious Disease"/>
            <person name="Wu L."/>
            <person name="Ma J."/>
        </authorList>
    </citation>
    <scope>NUCLEOTIDE SEQUENCE [LARGE SCALE GENOMIC DNA]</scope>
    <source>
        <strain evidence="2">JCM 11896</strain>
    </source>
</reference>